<comment type="catalytic activity">
    <reaction evidence="6 7">
        <text>L-arginyl-[protein] + 2 S-adenosyl-L-methionine = N(omega),N(omega)'-dimethyl-L-arginyl-[protein] + 2 S-adenosyl-L-homocysteine + 2 H(+)</text>
        <dbReference type="Rhea" id="RHEA:48108"/>
        <dbReference type="Rhea" id="RHEA-COMP:10532"/>
        <dbReference type="Rhea" id="RHEA-COMP:11992"/>
        <dbReference type="ChEBI" id="CHEBI:15378"/>
        <dbReference type="ChEBI" id="CHEBI:29965"/>
        <dbReference type="ChEBI" id="CHEBI:57856"/>
        <dbReference type="ChEBI" id="CHEBI:59789"/>
        <dbReference type="ChEBI" id="CHEBI:88221"/>
        <dbReference type="EC" id="2.1.1.320"/>
    </reaction>
</comment>
<dbReference type="InterPro" id="IPR038375">
    <property type="entry name" value="NDUFAF7_sf"/>
</dbReference>
<gene>
    <name evidence="9" type="ORF">CAOG_004572</name>
</gene>
<comment type="function">
    <text evidence="7">Arginine methyltransferase involved in the assembly or stability of mitochondrial NADH:ubiquinone oxidoreductase complex (complex I).</text>
</comment>
<dbReference type="InterPro" id="IPR003788">
    <property type="entry name" value="NDUFAF7"/>
</dbReference>
<evidence type="ECO:0000256" key="1">
    <source>
        <dbReference type="ARBA" id="ARBA00004173"/>
    </source>
</evidence>
<dbReference type="InterPro" id="IPR029063">
    <property type="entry name" value="SAM-dependent_MTases_sf"/>
</dbReference>
<keyword evidence="5 7" id="KW-0496">Mitochondrion</keyword>
<dbReference type="RefSeq" id="XP_004347319.2">
    <property type="nucleotide sequence ID" value="XM_004347269.2"/>
</dbReference>
<evidence type="ECO:0000256" key="6">
    <source>
        <dbReference type="ARBA" id="ARBA00048612"/>
    </source>
</evidence>
<keyword evidence="4 7" id="KW-0808">Transferase</keyword>
<protein>
    <recommendedName>
        <fullName evidence="7">Protein arginine methyltransferase NDUFAF7</fullName>
        <ecNumber evidence="7">2.1.1.320</ecNumber>
    </recommendedName>
</protein>
<comment type="subcellular location">
    <subcellularLocation>
        <location evidence="1 7">Mitochondrion</location>
    </subcellularLocation>
</comment>
<dbReference type="GO" id="GO:0032981">
    <property type="term" value="P:mitochondrial respiratory chain complex I assembly"/>
    <property type="evidence" value="ECO:0007669"/>
    <property type="project" value="TreeGrafter"/>
</dbReference>
<keyword evidence="3 7" id="KW-0489">Methyltransferase</keyword>
<dbReference type="PANTHER" id="PTHR12049">
    <property type="entry name" value="PROTEIN ARGININE METHYLTRANSFERASE NDUFAF7, MITOCHONDRIAL"/>
    <property type="match status" value="1"/>
</dbReference>
<dbReference type="Gene3D" id="3.40.50.12710">
    <property type="match status" value="1"/>
</dbReference>
<reference evidence="10" key="1">
    <citation type="submission" date="2011-02" db="EMBL/GenBank/DDBJ databases">
        <title>The Genome Sequence of Capsaspora owczarzaki ATCC 30864.</title>
        <authorList>
            <person name="Russ C."/>
            <person name="Cuomo C."/>
            <person name="Burger G."/>
            <person name="Gray M.W."/>
            <person name="Holland P.W.H."/>
            <person name="King N."/>
            <person name="Lang F.B.F."/>
            <person name="Roger A.J."/>
            <person name="Ruiz-Trillo I."/>
            <person name="Young S.K."/>
            <person name="Zeng Q."/>
            <person name="Gargeya S."/>
            <person name="Alvarado L."/>
            <person name="Berlin A."/>
            <person name="Chapman S.B."/>
            <person name="Chen Z."/>
            <person name="Freedman E."/>
            <person name="Gellesch M."/>
            <person name="Goldberg J."/>
            <person name="Griggs A."/>
            <person name="Gujja S."/>
            <person name="Heilman E."/>
            <person name="Heiman D."/>
            <person name="Howarth C."/>
            <person name="Mehta T."/>
            <person name="Neiman D."/>
            <person name="Pearson M."/>
            <person name="Roberts A."/>
            <person name="Saif S."/>
            <person name="Shea T."/>
            <person name="Shenoy N."/>
            <person name="Sisk P."/>
            <person name="Stolte C."/>
            <person name="Sykes S."/>
            <person name="White J."/>
            <person name="Yandava C."/>
            <person name="Haas B."/>
            <person name="Nusbaum C."/>
            <person name="Birren B."/>
        </authorList>
    </citation>
    <scope>NUCLEOTIDE SEQUENCE</scope>
    <source>
        <strain evidence="10">ATCC 30864</strain>
    </source>
</reference>
<proteinExistence type="inferred from homology"/>
<evidence type="ECO:0000256" key="5">
    <source>
        <dbReference type="ARBA" id="ARBA00023128"/>
    </source>
</evidence>
<keyword evidence="10" id="KW-1185">Reference proteome</keyword>
<feature type="compositionally biased region" description="Low complexity" evidence="8">
    <location>
        <begin position="45"/>
        <end position="59"/>
    </location>
</feature>
<dbReference type="PhylomeDB" id="A0A0D2VS40"/>
<comment type="similarity">
    <text evidence="2 7">Belongs to the NDUFAF7 family.</text>
</comment>
<dbReference type="GO" id="GO:0005739">
    <property type="term" value="C:mitochondrion"/>
    <property type="evidence" value="ECO:0007669"/>
    <property type="project" value="UniProtKB-SubCell"/>
</dbReference>
<feature type="compositionally biased region" description="Basic and acidic residues" evidence="8">
    <location>
        <begin position="31"/>
        <end position="44"/>
    </location>
</feature>
<dbReference type="EC" id="2.1.1.320" evidence="7"/>
<evidence type="ECO:0000256" key="7">
    <source>
        <dbReference type="RuleBase" id="RU364114"/>
    </source>
</evidence>
<accession>A0A0D2VS40</accession>
<evidence type="ECO:0000256" key="8">
    <source>
        <dbReference type="SAM" id="MobiDB-lite"/>
    </source>
</evidence>
<sequence>MAAPFTRLARRAIETAWRDHACRRLATGPPKSDRPVILRPDDARPAAAVPRSVSSLTEPPRQPPPSSPSINDIGHQLKRRIQLVGKVSTAEFMRTVLTAPSGGYYMRTDVFGAGGDFTTSPEISPLFGEMIGAWLLNHWQVSNSPKKVNLIEFGPGRGTLMHDVLRIFARFKAVDAVHVHFVEKSPALLRVQAEMLGVPLGADLVQTEPVHGKSERFGIQVTWHQSVDTVPDDDFSLILAHEFFDALPALSFTRTERGWREVLVDLDEKGPYPFRLVTANAHTVASRSLLVDPNEAGSSSNLGRVSPPAHVRSLTLSPDSFILTENLSKRIINRGGAALIIDYGYATPAPKEMTLRAFRGHKEVHLFDKIGMSDLTVDVDFEYLAAAAQAHGAYCTAATPQGEFLEALGIGQRLARLLGDPRQAEHHQTLKSGVERLTSPTDMGQRFKAMAIVPQNQYPDNLVPGLRPRASPPSTASA</sequence>
<dbReference type="EMBL" id="KE346366">
    <property type="protein sequence ID" value="KJE93842.1"/>
    <property type="molecule type" value="Genomic_DNA"/>
</dbReference>
<evidence type="ECO:0000256" key="3">
    <source>
        <dbReference type="ARBA" id="ARBA00022603"/>
    </source>
</evidence>
<dbReference type="GO" id="GO:0032259">
    <property type="term" value="P:methylation"/>
    <property type="evidence" value="ECO:0007669"/>
    <property type="project" value="UniProtKB-KW"/>
</dbReference>
<evidence type="ECO:0000256" key="2">
    <source>
        <dbReference type="ARBA" id="ARBA00005891"/>
    </source>
</evidence>
<dbReference type="Pfam" id="PF02636">
    <property type="entry name" value="Methyltransf_28"/>
    <property type="match status" value="1"/>
</dbReference>
<dbReference type="AlphaFoldDB" id="A0A0D2VS40"/>
<feature type="region of interest" description="Disordered" evidence="8">
    <location>
        <begin position="458"/>
        <end position="478"/>
    </location>
</feature>
<dbReference type="Proteomes" id="UP000008743">
    <property type="component" value="Unassembled WGS sequence"/>
</dbReference>
<dbReference type="SUPFAM" id="SSF53335">
    <property type="entry name" value="S-adenosyl-L-methionine-dependent methyltransferases"/>
    <property type="match status" value="1"/>
</dbReference>
<evidence type="ECO:0000313" key="10">
    <source>
        <dbReference type="Proteomes" id="UP000008743"/>
    </source>
</evidence>
<feature type="region of interest" description="Disordered" evidence="8">
    <location>
        <begin position="23"/>
        <end position="73"/>
    </location>
</feature>
<dbReference type="STRING" id="595528.A0A0D2VS40"/>
<evidence type="ECO:0000256" key="4">
    <source>
        <dbReference type="ARBA" id="ARBA00022679"/>
    </source>
</evidence>
<dbReference type="InParanoid" id="A0A0D2VS40"/>
<name>A0A0D2VS40_CAPO3</name>
<dbReference type="OrthoDB" id="438553at2759"/>
<organism evidence="9 10">
    <name type="scientific">Capsaspora owczarzaki (strain ATCC 30864)</name>
    <dbReference type="NCBI Taxonomy" id="595528"/>
    <lineage>
        <taxon>Eukaryota</taxon>
        <taxon>Filasterea</taxon>
        <taxon>Capsaspora</taxon>
    </lineage>
</organism>
<dbReference type="PANTHER" id="PTHR12049:SF7">
    <property type="entry name" value="PROTEIN ARGININE METHYLTRANSFERASE NDUFAF7, MITOCHONDRIAL"/>
    <property type="match status" value="1"/>
</dbReference>
<dbReference type="GO" id="GO:0035243">
    <property type="term" value="F:protein-arginine omega-N symmetric methyltransferase activity"/>
    <property type="evidence" value="ECO:0007669"/>
    <property type="project" value="UniProtKB-EC"/>
</dbReference>
<evidence type="ECO:0000313" key="9">
    <source>
        <dbReference type="EMBL" id="KJE93842.1"/>
    </source>
</evidence>